<sequence>EFTPKIFSKMSRVCLYSRVAFQLFELAGVKYEKVTVDHESWDALKESCPYKKLPVLLVEDGKIGNGYSICRYIAIKHGLSGQTHFESAVIDSIAMEFLSYQFKAVESFEILLGRKEGDKALARDKFDAEGAKFFPHVVRRLKQSTTGFLVGEGCTWVDVLLAQFSSTMVNYRRNSFAAYPELATHSEFIRSIPKIAEWIEANPHLNSHP</sequence>
<dbReference type="SUPFAM" id="SSF52833">
    <property type="entry name" value="Thioredoxin-like"/>
    <property type="match status" value="1"/>
</dbReference>
<proteinExistence type="predicted"/>
<dbReference type="SUPFAM" id="SSF47616">
    <property type="entry name" value="GST C-terminal domain-like"/>
    <property type="match status" value="1"/>
</dbReference>
<dbReference type="InterPro" id="IPR050213">
    <property type="entry name" value="GST_superfamily"/>
</dbReference>
<organism evidence="3 4">
    <name type="scientific">Pristionchus mayeri</name>
    <dbReference type="NCBI Taxonomy" id="1317129"/>
    <lineage>
        <taxon>Eukaryota</taxon>
        <taxon>Metazoa</taxon>
        <taxon>Ecdysozoa</taxon>
        <taxon>Nematoda</taxon>
        <taxon>Chromadorea</taxon>
        <taxon>Rhabditida</taxon>
        <taxon>Rhabditina</taxon>
        <taxon>Diplogasteromorpha</taxon>
        <taxon>Diplogasteroidea</taxon>
        <taxon>Neodiplogasteridae</taxon>
        <taxon>Pristionchus</taxon>
    </lineage>
</organism>
<dbReference type="PROSITE" id="PS50405">
    <property type="entry name" value="GST_CTER"/>
    <property type="match status" value="1"/>
</dbReference>
<comment type="caution">
    <text evidence="3">The sequence shown here is derived from an EMBL/GenBank/DDBJ whole genome shotgun (WGS) entry which is preliminary data.</text>
</comment>
<dbReference type="GO" id="GO:0006749">
    <property type="term" value="P:glutathione metabolic process"/>
    <property type="evidence" value="ECO:0007669"/>
    <property type="project" value="TreeGrafter"/>
</dbReference>
<gene>
    <name evidence="3" type="ORF">PMAYCL1PPCAC_05328</name>
</gene>
<dbReference type="Pfam" id="PF13417">
    <property type="entry name" value="GST_N_3"/>
    <property type="match status" value="1"/>
</dbReference>
<dbReference type="InterPro" id="IPR036249">
    <property type="entry name" value="Thioredoxin-like_sf"/>
</dbReference>
<protein>
    <recommendedName>
        <fullName evidence="5">Glutathione S-transferase</fullName>
    </recommendedName>
</protein>
<feature type="non-terminal residue" evidence="3">
    <location>
        <position position="1"/>
    </location>
</feature>
<dbReference type="InterPro" id="IPR004045">
    <property type="entry name" value="Glutathione_S-Trfase_N"/>
</dbReference>
<evidence type="ECO:0000313" key="4">
    <source>
        <dbReference type="Proteomes" id="UP001328107"/>
    </source>
</evidence>
<dbReference type="PANTHER" id="PTHR11571">
    <property type="entry name" value="GLUTATHIONE S-TRANSFERASE"/>
    <property type="match status" value="1"/>
</dbReference>
<accession>A0AAN5C2Z1</accession>
<dbReference type="InterPro" id="IPR040079">
    <property type="entry name" value="Glutathione_S-Trfase"/>
</dbReference>
<dbReference type="Gene3D" id="1.20.1050.10">
    <property type="match status" value="1"/>
</dbReference>
<dbReference type="Gene3D" id="3.40.30.10">
    <property type="entry name" value="Glutaredoxin"/>
    <property type="match status" value="1"/>
</dbReference>
<evidence type="ECO:0000259" key="2">
    <source>
        <dbReference type="PROSITE" id="PS50405"/>
    </source>
</evidence>
<name>A0AAN5C2Z1_9BILA</name>
<dbReference type="PANTHER" id="PTHR11571:SF256">
    <property type="entry name" value="GST C-TERMINAL DOMAIN-CONTAINING PROTEIN-RELATED"/>
    <property type="match status" value="1"/>
</dbReference>
<evidence type="ECO:0000259" key="1">
    <source>
        <dbReference type="PROSITE" id="PS50404"/>
    </source>
</evidence>
<dbReference type="InterPro" id="IPR010987">
    <property type="entry name" value="Glutathione-S-Trfase_C-like"/>
</dbReference>
<dbReference type="SFLD" id="SFLDS00019">
    <property type="entry name" value="Glutathione_Transferase_(cytos"/>
    <property type="match status" value="1"/>
</dbReference>
<dbReference type="InterPro" id="IPR004046">
    <property type="entry name" value="GST_C"/>
</dbReference>
<keyword evidence="4" id="KW-1185">Reference proteome</keyword>
<dbReference type="AlphaFoldDB" id="A0AAN5C2Z1"/>
<dbReference type="PROSITE" id="PS51354">
    <property type="entry name" value="GLUTAREDOXIN_2"/>
    <property type="match status" value="1"/>
</dbReference>
<dbReference type="GO" id="GO:0004364">
    <property type="term" value="F:glutathione transferase activity"/>
    <property type="evidence" value="ECO:0007669"/>
    <property type="project" value="TreeGrafter"/>
</dbReference>
<feature type="domain" description="GST N-terminal" evidence="1">
    <location>
        <begin position="4"/>
        <end position="81"/>
    </location>
</feature>
<feature type="domain" description="GST C-terminal" evidence="2">
    <location>
        <begin position="83"/>
        <end position="209"/>
    </location>
</feature>
<dbReference type="InterPro" id="IPR036282">
    <property type="entry name" value="Glutathione-S-Trfase_C_sf"/>
</dbReference>
<dbReference type="Pfam" id="PF14497">
    <property type="entry name" value="GST_C_3"/>
    <property type="match status" value="1"/>
</dbReference>
<dbReference type="Proteomes" id="UP001328107">
    <property type="component" value="Unassembled WGS sequence"/>
</dbReference>
<dbReference type="EMBL" id="BTRK01000002">
    <property type="protein sequence ID" value="GMR35133.1"/>
    <property type="molecule type" value="Genomic_DNA"/>
</dbReference>
<dbReference type="PROSITE" id="PS50404">
    <property type="entry name" value="GST_NTER"/>
    <property type="match status" value="1"/>
</dbReference>
<evidence type="ECO:0000313" key="3">
    <source>
        <dbReference type="EMBL" id="GMR35133.1"/>
    </source>
</evidence>
<evidence type="ECO:0008006" key="5">
    <source>
        <dbReference type="Google" id="ProtNLM"/>
    </source>
</evidence>
<reference evidence="4" key="1">
    <citation type="submission" date="2022-10" db="EMBL/GenBank/DDBJ databases">
        <title>Genome assembly of Pristionchus species.</title>
        <authorList>
            <person name="Yoshida K."/>
            <person name="Sommer R.J."/>
        </authorList>
    </citation>
    <scope>NUCLEOTIDE SEQUENCE [LARGE SCALE GENOMIC DNA]</scope>
    <source>
        <strain evidence="4">RS5460</strain>
    </source>
</reference>